<dbReference type="RefSeq" id="WP_136496114.1">
    <property type="nucleotide sequence ID" value="NZ_CP046052.1"/>
</dbReference>
<accession>A0A6B8KH83</accession>
<evidence type="ECO:0000313" key="2">
    <source>
        <dbReference type="Proteomes" id="UP000309061"/>
    </source>
</evidence>
<dbReference type="Proteomes" id="UP000309061">
    <property type="component" value="Chromosome"/>
</dbReference>
<dbReference type="AlphaFoldDB" id="A0A6B8KH83"/>
<organism evidence="1 2">
    <name type="scientific">Methylocystis heyeri</name>
    <dbReference type="NCBI Taxonomy" id="391905"/>
    <lineage>
        <taxon>Bacteria</taxon>
        <taxon>Pseudomonadati</taxon>
        <taxon>Pseudomonadota</taxon>
        <taxon>Alphaproteobacteria</taxon>
        <taxon>Hyphomicrobiales</taxon>
        <taxon>Methylocystaceae</taxon>
        <taxon>Methylocystis</taxon>
    </lineage>
</organism>
<name>A0A6B8KH83_9HYPH</name>
<gene>
    <name evidence="1" type="ORF">H2LOC_009090</name>
</gene>
<keyword evidence="2" id="KW-1185">Reference proteome</keyword>
<dbReference type="KEGG" id="mhey:H2LOC_009090"/>
<sequence length="122" mass="12102">MTDQLNINGVATPVLDPGGYAPAYAAYSPTPASLFVGQIKIATTGAAVALPSQALLNGVVVKAKISNAGNGFVGAAGVTTTDDGTGAGYRLLPGEAWSGAVLNASSIYVNGTAGDVYYYTGN</sequence>
<dbReference type="OrthoDB" id="9965744at2"/>
<protein>
    <submittedName>
        <fullName evidence="1">Uncharacterized protein</fullName>
    </submittedName>
</protein>
<reference evidence="1 2" key="1">
    <citation type="submission" date="2019-11" db="EMBL/GenBank/DDBJ databases">
        <title>The genome sequence of Methylocystis heyeri.</title>
        <authorList>
            <person name="Oshkin I.Y."/>
            <person name="Miroshnikov K."/>
            <person name="Dedysh S.N."/>
        </authorList>
    </citation>
    <scope>NUCLEOTIDE SEQUENCE [LARGE SCALE GENOMIC DNA]</scope>
    <source>
        <strain evidence="1 2">H2</strain>
    </source>
</reference>
<evidence type="ECO:0000313" key="1">
    <source>
        <dbReference type="EMBL" id="QGM45843.1"/>
    </source>
</evidence>
<dbReference type="EMBL" id="CP046052">
    <property type="protein sequence ID" value="QGM45843.1"/>
    <property type="molecule type" value="Genomic_DNA"/>
</dbReference>
<proteinExistence type="predicted"/>